<dbReference type="InterPro" id="IPR024535">
    <property type="entry name" value="RHGA/B-epi-like_pectate_lyase"/>
</dbReference>
<organism evidence="6 7">
    <name type="scientific">Microlunatus elymi</name>
    <dbReference type="NCBI Taxonomy" id="2596828"/>
    <lineage>
        <taxon>Bacteria</taxon>
        <taxon>Bacillati</taxon>
        <taxon>Actinomycetota</taxon>
        <taxon>Actinomycetes</taxon>
        <taxon>Propionibacteriales</taxon>
        <taxon>Propionibacteriaceae</taxon>
        <taxon>Microlunatus</taxon>
    </lineage>
</organism>
<evidence type="ECO:0000256" key="4">
    <source>
        <dbReference type="RuleBase" id="RU361169"/>
    </source>
</evidence>
<dbReference type="InterPro" id="IPR051801">
    <property type="entry name" value="GH28_Enzymes"/>
</dbReference>
<evidence type="ECO:0000256" key="3">
    <source>
        <dbReference type="ARBA" id="ARBA00023295"/>
    </source>
</evidence>
<accession>A0A516Q0X4</accession>
<comment type="similarity">
    <text evidence="1 4">Belongs to the glycosyl hydrolase 28 family.</text>
</comment>
<dbReference type="PANTHER" id="PTHR31339">
    <property type="entry name" value="PECTIN LYASE-RELATED"/>
    <property type="match status" value="1"/>
</dbReference>
<dbReference type="SUPFAM" id="SSF51126">
    <property type="entry name" value="Pectin lyase-like"/>
    <property type="match status" value="1"/>
</dbReference>
<evidence type="ECO:0000313" key="7">
    <source>
        <dbReference type="Proteomes" id="UP000319263"/>
    </source>
</evidence>
<keyword evidence="2 4" id="KW-0378">Hydrolase</keyword>
<dbReference type="InterPro" id="IPR000743">
    <property type="entry name" value="Glyco_hydro_28"/>
</dbReference>
<sequence>MGSAVVKITDFGAVADGRTDCTAAIAASIGDVARTGGGRVVIPPGTYHTGPIHLLDDIDLHLTAGAVLQFSQDPDDYLPIVRTRYEGVDCYNYSPFVYAAGRANISLTGKGILDGSADDHHWWDWTRAGGDAGDGPAKRELLDAAAAGVPVAERRFGSGSRLRPGFVQFVDCRQVLVEGLTIRNSPMWVLHPLLCEDVIIRDVTVDSHGPNNDGCNPESCRNVLITGCTFDTGDDCIAIKSGKDHDGRRVNVPCENVVITDCLMRAGHGGITLGSETSGGIRNVVGERCTMDSPDLKRALRIKSSPRRGGVIENVRFRDITIGSVADAVIEIALDYENVRSGPYPPTVRDIEFSRVTAATAAPALNLVGLPEAPITDVRLIDCSFASMRSADRIEHVIGLQQ</sequence>
<dbReference type="InterPro" id="IPR006626">
    <property type="entry name" value="PbH1"/>
</dbReference>
<name>A0A516Q0X4_9ACTN</name>
<dbReference type="KEGG" id="mik:FOE78_15150"/>
<dbReference type="OrthoDB" id="3734640at2"/>
<dbReference type="InterPro" id="IPR011050">
    <property type="entry name" value="Pectin_lyase_fold/virulence"/>
</dbReference>
<evidence type="ECO:0000256" key="2">
    <source>
        <dbReference type="ARBA" id="ARBA00022801"/>
    </source>
</evidence>
<proteinExistence type="inferred from homology"/>
<dbReference type="AlphaFoldDB" id="A0A516Q0X4"/>
<dbReference type="InterPro" id="IPR012334">
    <property type="entry name" value="Pectin_lyas_fold"/>
</dbReference>
<evidence type="ECO:0000313" key="6">
    <source>
        <dbReference type="EMBL" id="QDP97084.1"/>
    </source>
</evidence>
<dbReference type="PANTHER" id="PTHR31339:SF9">
    <property type="entry name" value="PLASMIN AND FIBRONECTIN-BINDING PROTEIN A"/>
    <property type="match status" value="1"/>
</dbReference>
<dbReference type="EMBL" id="CP041692">
    <property type="protein sequence ID" value="QDP97084.1"/>
    <property type="molecule type" value="Genomic_DNA"/>
</dbReference>
<dbReference type="SMART" id="SM00710">
    <property type="entry name" value="PbH1"/>
    <property type="match status" value="3"/>
</dbReference>
<reference evidence="6 7" key="1">
    <citation type="submission" date="2019-07" db="EMBL/GenBank/DDBJ databases">
        <title>Microlunatus dokdonensis sp. nov. isolated from the rhizospheric soil of the wild plant Elymus tsukushiensis.</title>
        <authorList>
            <person name="Ghim S.-Y."/>
            <person name="Hwang Y.-J."/>
            <person name="Son J.-S."/>
            <person name="Shin J.-H."/>
        </authorList>
    </citation>
    <scope>NUCLEOTIDE SEQUENCE [LARGE SCALE GENOMIC DNA]</scope>
    <source>
        <strain evidence="6 7">KUDC0627</strain>
    </source>
</reference>
<dbReference type="Pfam" id="PF12708">
    <property type="entry name" value="Pect-lyase_RHGA_epim"/>
    <property type="match status" value="1"/>
</dbReference>
<gene>
    <name evidence="6" type="ORF">FOE78_15150</name>
</gene>
<dbReference type="RefSeq" id="WP_143987045.1">
    <property type="nucleotide sequence ID" value="NZ_CP041692.1"/>
</dbReference>
<protein>
    <submittedName>
        <fullName evidence="6">Glycoside hydrolase family 28 protein</fullName>
    </submittedName>
</protein>
<feature type="domain" description="Rhamnogalacturonase A/B/Epimerase-like pectate lyase" evidence="5">
    <location>
        <begin position="6"/>
        <end position="54"/>
    </location>
</feature>
<dbReference type="Gene3D" id="2.160.20.10">
    <property type="entry name" value="Single-stranded right-handed beta-helix, Pectin lyase-like"/>
    <property type="match status" value="1"/>
</dbReference>
<dbReference type="PROSITE" id="PS00502">
    <property type="entry name" value="POLYGALACTURONASE"/>
    <property type="match status" value="1"/>
</dbReference>
<dbReference type="GO" id="GO:0005975">
    <property type="term" value="P:carbohydrate metabolic process"/>
    <property type="evidence" value="ECO:0007669"/>
    <property type="project" value="InterPro"/>
</dbReference>
<keyword evidence="3 4" id="KW-0326">Glycosidase</keyword>
<evidence type="ECO:0000259" key="5">
    <source>
        <dbReference type="Pfam" id="PF12708"/>
    </source>
</evidence>
<evidence type="ECO:0000256" key="1">
    <source>
        <dbReference type="ARBA" id="ARBA00008834"/>
    </source>
</evidence>
<dbReference type="Pfam" id="PF00295">
    <property type="entry name" value="Glyco_hydro_28"/>
    <property type="match status" value="1"/>
</dbReference>
<dbReference type="Proteomes" id="UP000319263">
    <property type="component" value="Chromosome"/>
</dbReference>
<keyword evidence="7" id="KW-1185">Reference proteome</keyword>
<dbReference type="GO" id="GO:0004650">
    <property type="term" value="F:polygalacturonase activity"/>
    <property type="evidence" value="ECO:0007669"/>
    <property type="project" value="InterPro"/>
</dbReference>